<accession>A0A455T1W6</accession>
<evidence type="ECO:0000313" key="1">
    <source>
        <dbReference type="EMBL" id="BBH93349.1"/>
    </source>
</evidence>
<dbReference type="EMBL" id="AP019377">
    <property type="protein sequence ID" value="BBH93349.1"/>
    <property type="molecule type" value="Genomic_DNA"/>
</dbReference>
<proteinExistence type="predicted"/>
<name>A0A455T1W6_9CHLR</name>
<gene>
    <name evidence="1" type="ORF">KTA_15480</name>
</gene>
<organism evidence="1">
    <name type="scientific">Thermogemmatispora argillosa</name>
    <dbReference type="NCBI Taxonomy" id="2045280"/>
    <lineage>
        <taxon>Bacteria</taxon>
        <taxon>Bacillati</taxon>
        <taxon>Chloroflexota</taxon>
        <taxon>Ktedonobacteria</taxon>
        <taxon>Thermogemmatisporales</taxon>
        <taxon>Thermogemmatisporaceae</taxon>
        <taxon>Thermogemmatispora</taxon>
    </lineage>
</organism>
<sequence length="55" mass="6275">MHASMLILLLARAVEAEIFRGFLQLLALAGGEASKQRLAQRGRSWLRWVLEGRKR</sequence>
<reference evidence="1" key="1">
    <citation type="submission" date="2018-12" db="EMBL/GenBank/DDBJ databases">
        <title>Novel natural products biosynthetic potential of the class Ktedonobacteria.</title>
        <authorList>
            <person name="Zheng Y."/>
            <person name="Saitou A."/>
            <person name="Wang C.M."/>
            <person name="Toyoda A."/>
            <person name="Minakuchi Y."/>
            <person name="Sekiguchi Y."/>
            <person name="Ueda K."/>
            <person name="Takano H."/>
            <person name="Sakai Y."/>
            <person name="Yokota A."/>
            <person name="Yabe S."/>
        </authorList>
    </citation>
    <scope>NUCLEOTIDE SEQUENCE</scope>
    <source>
        <strain evidence="1">A3-2</strain>
    </source>
</reference>
<protein>
    <submittedName>
        <fullName evidence="1">Uncharacterized protein</fullName>
    </submittedName>
</protein>
<dbReference type="AlphaFoldDB" id="A0A455T1W6"/>